<comment type="subcellular location">
    <subcellularLocation>
        <location evidence="2">Chromosome</location>
        <location evidence="2">Centromere</location>
    </subcellularLocation>
    <subcellularLocation>
        <location evidence="1">Nucleus</location>
    </subcellularLocation>
</comment>
<dbReference type="GO" id="GO:0031511">
    <property type="term" value="C:Mis6-Sim4 complex"/>
    <property type="evidence" value="ECO:0007669"/>
    <property type="project" value="TreeGrafter"/>
</dbReference>
<dbReference type="InterPro" id="IPR018464">
    <property type="entry name" value="CENP-O"/>
</dbReference>
<dbReference type="Proteomes" id="UP001373714">
    <property type="component" value="Unassembled WGS sequence"/>
</dbReference>
<dbReference type="Pfam" id="PF09496">
    <property type="entry name" value="CENP-O"/>
    <property type="match status" value="1"/>
</dbReference>
<dbReference type="AlphaFoldDB" id="A0AAV9UHF1"/>
<evidence type="ECO:0000313" key="7">
    <source>
        <dbReference type="EMBL" id="KAK6341848.1"/>
    </source>
</evidence>
<evidence type="ECO:0000256" key="3">
    <source>
        <dbReference type="ARBA" id="ARBA00007321"/>
    </source>
</evidence>
<evidence type="ECO:0000256" key="2">
    <source>
        <dbReference type="ARBA" id="ARBA00004584"/>
    </source>
</evidence>
<keyword evidence="4" id="KW-0158">Chromosome</keyword>
<protein>
    <submittedName>
        <fullName evidence="7">Uncharacterized protein</fullName>
    </submittedName>
</protein>
<gene>
    <name evidence="7" type="ORF">TWF730_001335</name>
</gene>
<reference evidence="7 8" key="1">
    <citation type="submission" date="2019-10" db="EMBL/GenBank/DDBJ databases">
        <authorList>
            <person name="Palmer J.M."/>
        </authorList>
    </citation>
    <scope>NUCLEOTIDE SEQUENCE [LARGE SCALE GENOMIC DNA]</scope>
    <source>
        <strain evidence="7 8">TWF730</strain>
    </source>
</reference>
<evidence type="ECO:0000313" key="8">
    <source>
        <dbReference type="Proteomes" id="UP001373714"/>
    </source>
</evidence>
<comment type="caution">
    <text evidence="7">The sequence shown here is derived from an EMBL/GenBank/DDBJ whole genome shotgun (WGS) entry which is preliminary data.</text>
</comment>
<evidence type="ECO:0000256" key="5">
    <source>
        <dbReference type="ARBA" id="ARBA00023242"/>
    </source>
</evidence>
<proteinExistence type="inferred from homology"/>
<accession>A0AAV9UHF1</accession>
<dbReference type="PANTHER" id="PTHR14582">
    <property type="entry name" value="INNER KINETOCHORE SUBUNIT MAL2"/>
    <property type="match status" value="1"/>
</dbReference>
<keyword evidence="8" id="KW-1185">Reference proteome</keyword>
<comment type="similarity">
    <text evidence="3">Belongs to the CENP-O/MCM21 family.</text>
</comment>
<dbReference type="GO" id="GO:0005634">
    <property type="term" value="C:nucleus"/>
    <property type="evidence" value="ECO:0007669"/>
    <property type="project" value="UniProtKB-SubCell"/>
</dbReference>
<sequence length="346" mass="38997">MASPSISPLPADFDEPDLDQLLQQIRDLTKLRNSHQAALLALRSTKSLKDHLSATSSSIKTSITPSLQISDKDLNDILLTRSAELSADKQQWTQEALYRMAGLTKFTVIDPSYSSSSVDTISDADADADADTDAESTPNAHELTGIRIEVMADGKFGTPYYLFLKPYDMTSKPTDSDPIPTPKFSKTHQTLHRHTIPAYFINDLMTLAEKYLPPPPRLQNLDRFVRDVRQFLVLHYLRRARLLHVKEEVTEQDVGSVDTVYISGFNIDPEARLVEIEWQDPHGPAVNRLGWIALTQEGGIEGLIVKEDGQRILHMEMQIKGNWVRGSTDSMDWIEGLFKRLQWSPV</sequence>
<evidence type="ECO:0000256" key="4">
    <source>
        <dbReference type="ARBA" id="ARBA00022454"/>
    </source>
</evidence>
<evidence type="ECO:0000256" key="6">
    <source>
        <dbReference type="ARBA" id="ARBA00023328"/>
    </source>
</evidence>
<keyword evidence="5" id="KW-0539">Nucleus</keyword>
<dbReference type="EMBL" id="JAVHNS010000010">
    <property type="protein sequence ID" value="KAK6341848.1"/>
    <property type="molecule type" value="Genomic_DNA"/>
</dbReference>
<dbReference type="PANTHER" id="PTHR14582:SF1">
    <property type="entry name" value="CENTROMERE PROTEIN O"/>
    <property type="match status" value="1"/>
</dbReference>
<evidence type="ECO:0000256" key="1">
    <source>
        <dbReference type="ARBA" id="ARBA00004123"/>
    </source>
</evidence>
<keyword evidence="6" id="KW-0137">Centromere</keyword>
<name>A0AAV9UHF1_9PEZI</name>
<organism evidence="7 8">
    <name type="scientific">Orbilia blumenaviensis</name>
    <dbReference type="NCBI Taxonomy" id="1796055"/>
    <lineage>
        <taxon>Eukaryota</taxon>
        <taxon>Fungi</taxon>
        <taxon>Dikarya</taxon>
        <taxon>Ascomycota</taxon>
        <taxon>Pezizomycotina</taxon>
        <taxon>Orbiliomycetes</taxon>
        <taxon>Orbiliales</taxon>
        <taxon>Orbiliaceae</taxon>
        <taxon>Orbilia</taxon>
    </lineage>
</organism>